<sequence>MHLKPSDLDPAQWTADELNVKALRRTGNDLPRCRDAYRPGSPWAMPLEYRRGGSRSSLGTARSEWTAAVRMDRSGSDGPQRFDERNQPGNWGGGMSRKIGAAAGRALTDAFAASLLSVCRGAPPYPLQTHDDCARLPASAGAACACRREHRRSAGPHRVQRLKGCGIEAR</sequence>
<evidence type="ECO:0000313" key="3">
    <source>
        <dbReference type="Proteomes" id="UP001501563"/>
    </source>
</evidence>
<feature type="region of interest" description="Disordered" evidence="1">
    <location>
        <begin position="71"/>
        <end position="95"/>
    </location>
</feature>
<evidence type="ECO:0008006" key="4">
    <source>
        <dbReference type="Google" id="ProtNLM"/>
    </source>
</evidence>
<keyword evidence="3" id="KW-1185">Reference proteome</keyword>
<reference evidence="3" key="1">
    <citation type="journal article" date="2019" name="Int. J. Syst. Evol. Microbiol.">
        <title>The Global Catalogue of Microorganisms (GCM) 10K type strain sequencing project: providing services to taxonomists for standard genome sequencing and annotation.</title>
        <authorList>
            <consortium name="The Broad Institute Genomics Platform"/>
            <consortium name="The Broad Institute Genome Sequencing Center for Infectious Disease"/>
            <person name="Wu L."/>
            <person name="Ma J."/>
        </authorList>
    </citation>
    <scope>NUCLEOTIDE SEQUENCE [LARGE SCALE GENOMIC DNA]</scope>
    <source>
        <strain evidence="3">JCM 16578</strain>
    </source>
</reference>
<feature type="compositionally biased region" description="Basic and acidic residues" evidence="1">
    <location>
        <begin position="71"/>
        <end position="86"/>
    </location>
</feature>
<evidence type="ECO:0000256" key="1">
    <source>
        <dbReference type="SAM" id="MobiDB-lite"/>
    </source>
</evidence>
<proteinExistence type="predicted"/>
<name>A0ABP7KRM0_9ACTN</name>
<evidence type="ECO:0000313" key="2">
    <source>
        <dbReference type="EMBL" id="GAA3883869.1"/>
    </source>
</evidence>
<accession>A0ABP7KRM0</accession>
<dbReference type="EMBL" id="BAAAZA010000019">
    <property type="protein sequence ID" value="GAA3883869.1"/>
    <property type="molecule type" value="Genomic_DNA"/>
</dbReference>
<comment type="caution">
    <text evidence="2">The sequence shown here is derived from an EMBL/GenBank/DDBJ whole genome shotgun (WGS) entry which is preliminary data.</text>
</comment>
<protein>
    <recommendedName>
        <fullName evidence="4">Transposase</fullName>
    </recommendedName>
</protein>
<gene>
    <name evidence="2" type="ORF">GCM10022207_58660</name>
</gene>
<organism evidence="2 3">
    <name type="scientific">Streptomyces lannensis</name>
    <dbReference type="NCBI Taxonomy" id="766498"/>
    <lineage>
        <taxon>Bacteria</taxon>
        <taxon>Bacillati</taxon>
        <taxon>Actinomycetota</taxon>
        <taxon>Actinomycetes</taxon>
        <taxon>Kitasatosporales</taxon>
        <taxon>Streptomycetaceae</taxon>
        <taxon>Streptomyces</taxon>
    </lineage>
</organism>
<dbReference type="Proteomes" id="UP001501563">
    <property type="component" value="Unassembled WGS sequence"/>
</dbReference>